<keyword evidence="8" id="KW-1185">Reference proteome</keyword>
<evidence type="ECO:0000256" key="5">
    <source>
        <dbReference type="ARBA" id="ARBA00022970"/>
    </source>
</evidence>
<keyword evidence="3" id="KW-0547">Nucleotide-binding</keyword>
<evidence type="ECO:0000256" key="1">
    <source>
        <dbReference type="ARBA" id="ARBA00005417"/>
    </source>
</evidence>
<comment type="similarity">
    <text evidence="1">Belongs to the ABC transporter superfamily.</text>
</comment>
<evidence type="ECO:0000313" key="8">
    <source>
        <dbReference type="Proteomes" id="UP000820669"/>
    </source>
</evidence>
<dbReference type="Gene3D" id="3.40.50.300">
    <property type="entry name" value="P-loop containing nucleotide triphosphate hydrolases"/>
    <property type="match status" value="1"/>
</dbReference>
<feature type="domain" description="ABC transporter" evidence="6">
    <location>
        <begin position="5"/>
        <end position="238"/>
    </location>
</feature>
<evidence type="ECO:0000256" key="4">
    <source>
        <dbReference type="ARBA" id="ARBA00022840"/>
    </source>
</evidence>
<dbReference type="CDD" id="cd03224">
    <property type="entry name" value="ABC_TM1139_LivF_branched"/>
    <property type="match status" value="1"/>
</dbReference>
<evidence type="ECO:0000256" key="3">
    <source>
        <dbReference type="ARBA" id="ARBA00022741"/>
    </source>
</evidence>
<evidence type="ECO:0000313" key="7">
    <source>
        <dbReference type="EMBL" id="NMH96868.1"/>
    </source>
</evidence>
<dbReference type="PIRSF" id="PIRSF039137">
    <property type="entry name" value="ABC_branched_ATPase"/>
    <property type="match status" value="1"/>
</dbReference>
<keyword evidence="2" id="KW-0813">Transport</keyword>
<dbReference type="PANTHER" id="PTHR43820:SF4">
    <property type="entry name" value="HIGH-AFFINITY BRANCHED-CHAIN AMINO ACID TRANSPORT ATP-BINDING PROTEIN LIVF"/>
    <property type="match status" value="1"/>
</dbReference>
<dbReference type="PROSITE" id="PS00211">
    <property type="entry name" value="ABC_TRANSPORTER_1"/>
    <property type="match status" value="1"/>
</dbReference>
<dbReference type="InterPro" id="IPR017871">
    <property type="entry name" value="ABC_transporter-like_CS"/>
</dbReference>
<dbReference type="InterPro" id="IPR052156">
    <property type="entry name" value="BCAA_Transport_ATP-bd_LivF"/>
</dbReference>
<protein>
    <submittedName>
        <fullName evidence="7">ABC transporter ATP-binding protein</fullName>
    </submittedName>
</protein>
<dbReference type="EMBL" id="JAAXLA010000007">
    <property type="protein sequence ID" value="NMH96868.1"/>
    <property type="molecule type" value="Genomic_DNA"/>
</dbReference>
<dbReference type="InterPro" id="IPR003439">
    <property type="entry name" value="ABC_transporter-like_ATP-bd"/>
</dbReference>
<dbReference type="RefSeq" id="WP_169380252.1">
    <property type="nucleotide sequence ID" value="NZ_JAAXLA010000007.1"/>
</dbReference>
<dbReference type="PANTHER" id="PTHR43820">
    <property type="entry name" value="HIGH-AFFINITY BRANCHED-CHAIN AMINO ACID TRANSPORT ATP-BINDING PROTEIN LIVF"/>
    <property type="match status" value="1"/>
</dbReference>
<dbReference type="Pfam" id="PF00005">
    <property type="entry name" value="ABC_tran"/>
    <property type="match status" value="1"/>
</dbReference>
<comment type="caution">
    <text evidence="7">The sequence shown here is derived from an EMBL/GenBank/DDBJ whole genome shotgun (WGS) entry which is preliminary data.</text>
</comment>
<name>A0ABX1S9M7_9PSEU</name>
<gene>
    <name evidence="7" type="ORF">HF526_05990</name>
</gene>
<dbReference type="InterPro" id="IPR003593">
    <property type="entry name" value="AAA+_ATPase"/>
</dbReference>
<dbReference type="Proteomes" id="UP000820669">
    <property type="component" value="Unassembled WGS sequence"/>
</dbReference>
<dbReference type="GO" id="GO:0005524">
    <property type="term" value="F:ATP binding"/>
    <property type="evidence" value="ECO:0007669"/>
    <property type="project" value="UniProtKB-KW"/>
</dbReference>
<keyword evidence="4 7" id="KW-0067">ATP-binding</keyword>
<organism evidence="7 8">
    <name type="scientific">Pseudonocardia acidicola</name>
    <dbReference type="NCBI Taxonomy" id="2724939"/>
    <lineage>
        <taxon>Bacteria</taxon>
        <taxon>Bacillati</taxon>
        <taxon>Actinomycetota</taxon>
        <taxon>Actinomycetes</taxon>
        <taxon>Pseudonocardiales</taxon>
        <taxon>Pseudonocardiaceae</taxon>
        <taxon>Pseudonocardia</taxon>
    </lineage>
</organism>
<dbReference type="InterPro" id="IPR030660">
    <property type="entry name" value="ABC_branched_ATPase_LivF/BraG"/>
</dbReference>
<dbReference type="InterPro" id="IPR027417">
    <property type="entry name" value="P-loop_NTPase"/>
</dbReference>
<dbReference type="PROSITE" id="PS50893">
    <property type="entry name" value="ABC_TRANSPORTER_2"/>
    <property type="match status" value="1"/>
</dbReference>
<sequence length="242" mass="26173">MPDLLDIADLHVLHGKVRALRGVGLSVRPGEIVALIGANGAGKTTTLRAVSGLVRARRGRIRFDGRDISRVPGHRIVGMGLSHVPERRRIFPAMTVMENLRLGGFLRGRRDRTLAADLDRVLELFPRLAERAGQVGGTLSGGEQQMLAIGRALMSKPRMLLLDEPSMGLAPLMVEQIFRIIAEINAQGVTVLLVEQNAAQALAMAHRAYVLEGGRVVHSGAGRDLLHDDAVRRSYLGVKAAV</sequence>
<proteinExistence type="inferred from homology"/>
<evidence type="ECO:0000259" key="6">
    <source>
        <dbReference type="PROSITE" id="PS50893"/>
    </source>
</evidence>
<reference evidence="7 8" key="1">
    <citation type="submission" date="2020-04" db="EMBL/GenBank/DDBJ databases">
        <authorList>
            <person name="Klaysubun C."/>
            <person name="Duangmal K."/>
            <person name="Lipun K."/>
        </authorList>
    </citation>
    <scope>NUCLEOTIDE SEQUENCE [LARGE SCALE GENOMIC DNA]</scope>
    <source>
        <strain evidence="7 8">K10HN5</strain>
    </source>
</reference>
<keyword evidence="5" id="KW-0029">Amino-acid transport</keyword>
<accession>A0ABX1S9M7</accession>
<dbReference type="SUPFAM" id="SSF52540">
    <property type="entry name" value="P-loop containing nucleoside triphosphate hydrolases"/>
    <property type="match status" value="1"/>
</dbReference>
<dbReference type="SMART" id="SM00382">
    <property type="entry name" value="AAA"/>
    <property type="match status" value="1"/>
</dbReference>
<evidence type="ECO:0000256" key="2">
    <source>
        <dbReference type="ARBA" id="ARBA00022448"/>
    </source>
</evidence>